<organism evidence="1 2">
    <name type="scientific">Coemansia linderi</name>
    <dbReference type="NCBI Taxonomy" id="2663919"/>
    <lineage>
        <taxon>Eukaryota</taxon>
        <taxon>Fungi</taxon>
        <taxon>Fungi incertae sedis</taxon>
        <taxon>Zoopagomycota</taxon>
        <taxon>Kickxellomycotina</taxon>
        <taxon>Kickxellomycetes</taxon>
        <taxon>Kickxellales</taxon>
        <taxon>Kickxellaceae</taxon>
        <taxon>Coemansia</taxon>
    </lineage>
</organism>
<sequence length="240" mass="25882">MDWFVFSRLLSRYIGRRGSLAMVGYVVLASAVIRLSSPPTGTHAGRVAQLEEKYRGVYARVSAIIQRAAAAATPLLFGRGAVDEEIARLPNAPSPRLAPQGAFVPRVQAAFRQRARESLDASLDAVAAGVVGTNVRRFFGGIGETILAKYGATLMAYYLLSRPLCLPGRPGVDAAAVMMSYSRNSAYLINLAQATTRLLLMLNDLPKFVWSTVRVDRLLRSLDVHARYGSAVDGSPSPGD</sequence>
<reference evidence="1" key="1">
    <citation type="submission" date="2022-07" db="EMBL/GenBank/DDBJ databases">
        <title>Phylogenomic reconstructions and comparative analyses of Kickxellomycotina fungi.</title>
        <authorList>
            <person name="Reynolds N.K."/>
            <person name="Stajich J.E."/>
            <person name="Barry K."/>
            <person name="Grigoriev I.V."/>
            <person name="Crous P."/>
            <person name="Smith M.E."/>
        </authorList>
    </citation>
    <scope>NUCLEOTIDE SEQUENCE</scope>
    <source>
        <strain evidence="1">BCRC 34191</strain>
    </source>
</reference>
<evidence type="ECO:0000313" key="1">
    <source>
        <dbReference type="EMBL" id="KAJ2782901.1"/>
    </source>
</evidence>
<name>A0ACC1KC25_9FUNG</name>
<keyword evidence="2" id="KW-1185">Reference proteome</keyword>
<dbReference type="Proteomes" id="UP001140066">
    <property type="component" value="Unassembled WGS sequence"/>
</dbReference>
<accession>A0ACC1KC25</accession>
<gene>
    <name evidence="1" type="ORF">GGI18_003573</name>
</gene>
<protein>
    <submittedName>
        <fullName evidence="1">Uncharacterized protein</fullName>
    </submittedName>
</protein>
<comment type="caution">
    <text evidence="1">The sequence shown here is derived from an EMBL/GenBank/DDBJ whole genome shotgun (WGS) entry which is preliminary data.</text>
</comment>
<evidence type="ECO:0000313" key="2">
    <source>
        <dbReference type="Proteomes" id="UP001140066"/>
    </source>
</evidence>
<dbReference type="EMBL" id="JANBUK010001289">
    <property type="protein sequence ID" value="KAJ2782901.1"/>
    <property type="molecule type" value="Genomic_DNA"/>
</dbReference>
<proteinExistence type="predicted"/>